<dbReference type="GO" id="GO:0016818">
    <property type="term" value="F:hydrolase activity, acting on acid anhydrides, in phosphorus-containing anhydrides"/>
    <property type="evidence" value="ECO:0007669"/>
    <property type="project" value="InterPro"/>
</dbReference>
<dbReference type="GO" id="GO:0008270">
    <property type="term" value="F:zinc ion binding"/>
    <property type="evidence" value="ECO:0007669"/>
    <property type="project" value="InterPro"/>
</dbReference>
<gene>
    <name evidence="4" type="ORF">TrCOL_g11095</name>
</gene>
<keyword evidence="1" id="KW-0479">Metal-binding</keyword>
<dbReference type="OrthoDB" id="201452at2759"/>
<proteinExistence type="predicted"/>
<dbReference type="InterPro" id="IPR014905">
    <property type="entry name" value="HIRAN"/>
</dbReference>
<evidence type="ECO:0000313" key="5">
    <source>
        <dbReference type="Proteomes" id="UP001165065"/>
    </source>
</evidence>
<reference evidence="5" key="1">
    <citation type="journal article" date="2023" name="Commun. Biol.">
        <title>Genome analysis of Parmales, the sister group of diatoms, reveals the evolutionary specialization of diatoms from phago-mixotrophs to photoautotrophs.</title>
        <authorList>
            <person name="Ban H."/>
            <person name="Sato S."/>
            <person name="Yoshikawa S."/>
            <person name="Yamada K."/>
            <person name="Nakamura Y."/>
            <person name="Ichinomiya M."/>
            <person name="Sato N."/>
            <person name="Blanc-Mathieu R."/>
            <person name="Endo H."/>
            <person name="Kuwata A."/>
            <person name="Ogata H."/>
        </authorList>
    </citation>
    <scope>NUCLEOTIDE SEQUENCE [LARGE SCALE GENOMIC DNA]</scope>
</reference>
<dbReference type="Pfam" id="PF08797">
    <property type="entry name" value="HIRAN"/>
    <property type="match status" value="1"/>
</dbReference>
<evidence type="ECO:0000256" key="2">
    <source>
        <dbReference type="ARBA" id="ARBA00022801"/>
    </source>
</evidence>
<sequence>MFAALKRMLTLAWRAFNPTAGQSNNNRAKSKKSTKKAQKVKGEFVKIAGTSFRKSSCDKAIKKNGEVLEGDRYTNNHTVDLVPDPENPYDPYAIKVLLSGEFVGFIPKNKTYLVDVTLEATVWGFRWNDYLKQFQGKLRVNVGPKCAEEGKL</sequence>
<evidence type="ECO:0000313" key="4">
    <source>
        <dbReference type="EMBL" id="GMI46580.1"/>
    </source>
</evidence>
<accession>A0A9W7GJU0</accession>
<feature type="domain" description="HIRAN" evidence="3">
    <location>
        <begin position="45"/>
        <end position="114"/>
    </location>
</feature>
<dbReference type="EMBL" id="BRYA01000305">
    <property type="protein sequence ID" value="GMI46580.1"/>
    <property type="molecule type" value="Genomic_DNA"/>
</dbReference>
<organism evidence="4 5">
    <name type="scientific">Triparma columacea</name>
    <dbReference type="NCBI Taxonomy" id="722753"/>
    <lineage>
        <taxon>Eukaryota</taxon>
        <taxon>Sar</taxon>
        <taxon>Stramenopiles</taxon>
        <taxon>Ochrophyta</taxon>
        <taxon>Bolidophyceae</taxon>
        <taxon>Parmales</taxon>
        <taxon>Triparmaceae</taxon>
        <taxon>Triparma</taxon>
    </lineage>
</organism>
<dbReference type="Proteomes" id="UP001165065">
    <property type="component" value="Unassembled WGS sequence"/>
</dbReference>
<evidence type="ECO:0000259" key="3">
    <source>
        <dbReference type="Pfam" id="PF08797"/>
    </source>
</evidence>
<protein>
    <recommendedName>
        <fullName evidence="3">HIRAN domain-containing protein</fullName>
    </recommendedName>
</protein>
<dbReference type="GO" id="GO:0003676">
    <property type="term" value="F:nucleic acid binding"/>
    <property type="evidence" value="ECO:0007669"/>
    <property type="project" value="InterPro"/>
</dbReference>
<dbReference type="Gene3D" id="3.30.70.2330">
    <property type="match status" value="1"/>
</dbReference>
<keyword evidence="2" id="KW-0378">Hydrolase</keyword>
<name>A0A9W7GJU0_9STRA</name>
<dbReference type="AlphaFoldDB" id="A0A9W7GJU0"/>
<comment type="caution">
    <text evidence="4">The sequence shown here is derived from an EMBL/GenBank/DDBJ whole genome shotgun (WGS) entry which is preliminary data.</text>
</comment>
<evidence type="ECO:0000256" key="1">
    <source>
        <dbReference type="ARBA" id="ARBA00022723"/>
    </source>
</evidence>
<keyword evidence="5" id="KW-1185">Reference proteome</keyword>